<evidence type="ECO:0000313" key="2">
    <source>
        <dbReference type="EMBL" id="JAD90442.1"/>
    </source>
</evidence>
<sequence length="111" mass="12086">MCVCISCRSTSWSVSAASDVTLVAAPVWRVPAGHCWSCIPMIMCAGRVSRGQKRSLGTMSCCETTWQKLPFHRSRRMALDSASLPSSGLPKVTHRTGGAEANVELDDEMQR</sequence>
<dbReference type="AlphaFoldDB" id="A0A0A9E376"/>
<organism evidence="2">
    <name type="scientific">Arundo donax</name>
    <name type="common">Giant reed</name>
    <name type="synonym">Donax arundinaceus</name>
    <dbReference type="NCBI Taxonomy" id="35708"/>
    <lineage>
        <taxon>Eukaryota</taxon>
        <taxon>Viridiplantae</taxon>
        <taxon>Streptophyta</taxon>
        <taxon>Embryophyta</taxon>
        <taxon>Tracheophyta</taxon>
        <taxon>Spermatophyta</taxon>
        <taxon>Magnoliopsida</taxon>
        <taxon>Liliopsida</taxon>
        <taxon>Poales</taxon>
        <taxon>Poaceae</taxon>
        <taxon>PACMAD clade</taxon>
        <taxon>Arundinoideae</taxon>
        <taxon>Arundineae</taxon>
        <taxon>Arundo</taxon>
    </lineage>
</organism>
<accession>A0A0A9E376</accession>
<reference evidence="2" key="1">
    <citation type="submission" date="2014-09" db="EMBL/GenBank/DDBJ databases">
        <authorList>
            <person name="Magalhaes I.L.F."/>
            <person name="Oliveira U."/>
            <person name="Santos F.R."/>
            <person name="Vidigal T.H.D.A."/>
            <person name="Brescovit A.D."/>
            <person name="Santos A.J."/>
        </authorList>
    </citation>
    <scope>NUCLEOTIDE SEQUENCE</scope>
    <source>
        <tissue evidence="2">Shoot tissue taken approximately 20 cm above the soil surface</tissue>
    </source>
</reference>
<protein>
    <submittedName>
        <fullName evidence="2">Uncharacterized protein</fullName>
    </submittedName>
</protein>
<name>A0A0A9E376_ARUDO</name>
<feature type="region of interest" description="Disordered" evidence="1">
    <location>
        <begin position="80"/>
        <end position="111"/>
    </location>
</feature>
<proteinExistence type="predicted"/>
<reference evidence="2" key="2">
    <citation type="journal article" date="2015" name="Data Brief">
        <title>Shoot transcriptome of the giant reed, Arundo donax.</title>
        <authorList>
            <person name="Barrero R.A."/>
            <person name="Guerrero F.D."/>
            <person name="Moolhuijzen P."/>
            <person name="Goolsby J.A."/>
            <person name="Tidwell J."/>
            <person name="Bellgard S.E."/>
            <person name="Bellgard M.I."/>
        </authorList>
    </citation>
    <scope>NUCLEOTIDE SEQUENCE</scope>
    <source>
        <tissue evidence="2">Shoot tissue taken approximately 20 cm above the soil surface</tissue>
    </source>
</reference>
<dbReference type="EMBL" id="GBRH01207453">
    <property type="protein sequence ID" value="JAD90442.1"/>
    <property type="molecule type" value="Transcribed_RNA"/>
</dbReference>
<evidence type="ECO:0000256" key="1">
    <source>
        <dbReference type="SAM" id="MobiDB-lite"/>
    </source>
</evidence>